<feature type="compositionally biased region" description="Low complexity" evidence="1">
    <location>
        <begin position="112"/>
        <end position="127"/>
    </location>
</feature>
<dbReference type="WBParaSite" id="PTRK_0001670100.1">
    <property type="protein sequence ID" value="PTRK_0001670100.1"/>
    <property type="gene ID" value="PTRK_0001670100"/>
</dbReference>
<dbReference type="Proteomes" id="UP000038045">
    <property type="component" value="Unplaced"/>
</dbReference>
<organism evidence="2 3">
    <name type="scientific">Parastrongyloides trichosuri</name>
    <name type="common">Possum-specific nematode worm</name>
    <dbReference type="NCBI Taxonomy" id="131310"/>
    <lineage>
        <taxon>Eukaryota</taxon>
        <taxon>Metazoa</taxon>
        <taxon>Ecdysozoa</taxon>
        <taxon>Nematoda</taxon>
        <taxon>Chromadorea</taxon>
        <taxon>Rhabditida</taxon>
        <taxon>Tylenchina</taxon>
        <taxon>Panagrolaimomorpha</taxon>
        <taxon>Strongyloidoidea</taxon>
        <taxon>Strongyloididae</taxon>
        <taxon>Parastrongyloides</taxon>
    </lineage>
</organism>
<protein>
    <submittedName>
        <fullName evidence="3">Uncharacterized protein</fullName>
    </submittedName>
</protein>
<name>A0A0N5A4S2_PARTI</name>
<evidence type="ECO:0000313" key="2">
    <source>
        <dbReference type="Proteomes" id="UP000038045"/>
    </source>
</evidence>
<sequence>MSQPGWAGIERRFPLACVPVAKGSCGAGLLGWKQLGFGPRGCGELTRPRSSRRGYLDDASLGSRRLRQRSGPAAFHAGFGPVRRCSGRTGRRAGVDGDGRRGAGKPAAEGLPAVRPGPGGSAARPAGHAVRPQHPGRRDQVRHCQAGR</sequence>
<evidence type="ECO:0000313" key="3">
    <source>
        <dbReference type="WBParaSite" id="PTRK_0001670100.1"/>
    </source>
</evidence>
<accession>A0A0N5A4S2</accession>
<feature type="region of interest" description="Disordered" evidence="1">
    <location>
        <begin position="42"/>
        <end position="148"/>
    </location>
</feature>
<evidence type="ECO:0000256" key="1">
    <source>
        <dbReference type="SAM" id="MobiDB-lite"/>
    </source>
</evidence>
<proteinExistence type="predicted"/>
<keyword evidence="2" id="KW-1185">Reference proteome</keyword>
<reference evidence="3" key="1">
    <citation type="submission" date="2017-02" db="UniProtKB">
        <authorList>
            <consortium name="WormBaseParasite"/>
        </authorList>
    </citation>
    <scope>IDENTIFICATION</scope>
</reference>
<dbReference type="AlphaFoldDB" id="A0A0N5A4S2"/>